<comment type="caution">
    <text evidence="1">The sequence shown here is derived from an EMBL/GenBank/DDBJ whole genome shotgun (WGS) entry which is preliminary data.</text>
</comment>
<proteinExistence type="predicted"/>
<sequence length="770" mass="78376">MKGAVLALFCAVALVHAEINENGCPINPYIDVLKPHPNCNRYYQCLQGELFERKCAANLVFNVETQECDWPENVDCDNRIPVAPESSEEESQPENGNGNDDPSLAPEICAEEGSDGILVAHENCNQFYECNNGVPVAHKCASTLLFNPSTGRCDWPENVNCGDRNPDGGSGGGDGGNGDGGNGDGGNGDGDNGGTGGGNGNPSEAPEICAAEGSDGVLVAHENCNQFYKCNGGVPVAMNCWGNLLFNPATDQCDWPENVDCGDRNPDGGSGGGDGGNGDGGNGDGGNGDGDNGGTGAGNGNPSEAPEICAAEGSDGVLVAHENCNQFYKCNGGVPVAMNCWGNLLFNPATDQCDWPENVDCGDRNPDGGSGGGDGGNGDGGNGDGGNGDGDNGGTGAGNGNPSEAPEICAAEGSDGVLVAHENCNQFYKCNGGVPVAMNCWGNLLFNPATDQCDWPENVDCGDRNPDGGSGGGDGGNGDGGNGDGGNGDGDNGGTGAGNGNPSEAPEICAAEGSDGVLVAHENCNQFYKCNGGVPVAMNCWGNLLFNPATDQCDWPENVDCGDRNPDGGSGGGDGGNGDGGSEDGGNGDEGNGESGNGGNNDPSQAPEICAAEDSDGVLVAHENCNQFYVCNNGKPVTLSCGGDLLFNPANNQCDWPDNVNCDSRNPDNGGEDGGEGDGDNEDSGNGGNKDPSLAPEICAAEDSDGVLVAHEDCNKFYICNAGVPVSRNCYGDLYYNPSTESCDWPQNVNCGNRRTFTSFNKHMPQVRRM</sequence>
<dbReference type="EMBL" id="CM046121">
    <property type="protein sequence ID" value="KAI8434311.1"/>
    <property type="molecule type" value="Genomic_DNA"/>
</dbReference>
<organism evidence="1 2">
    <name type="scientific">Choristoneura fumiferana</name>
    <name type="common">Spruce budworm moth</name>
    <name type="synonym">Archips fumiferana</name>
    <dbReference type="NCBI Taxonomy" id="7141"/>
    <lineage>
        <taxon>Eukaryota</taxon>
        <taxon>Metazoa</taxon>
        <taxon>Ecdysozoa</taxon>
        <taxon>Arthropoda</taxon>
        <taxon>Hexapoda</taxon>
        <taxon>Insecta</taxon>
        <taxon>Pterygota</taxon>
        <taxon>Neoptera</taxon>
        <taxon>Endopterygota</taxon>
        <taxon>Lepidoptera</taxon>
        <taxon>Glossata</taxon>
        <taxon>Ditrysia</taxon>
        <taxon>Tortricoidea</taxon>
        <taxon>Tortricidae</taxon>
        <taxon>Tortricinae</taxon>
        <taxon>Choristoneura</taxon>
    </lineage>
</organism>
<evidence type="ECO:0000313" key="1">
    <source>
        <dbReference type="EMBL" id="KAI8434311.1"/>
    </source>
</evidence>
<name>A0ACC0KE21_CHOFU</name>
<dbReference type="Proteomes" id="UP001064048">
    <property type="component" value="Chromosome 21"/>
</dbReference>
<gene>
    <name evidence="1" type="ORF">MSG28_012392</name>
</gene>
<accession>A0ACC0KE21</accession>
<protein>
    <submittedName>
        <fullName evidence="1">Uncharacterized protein</fullName>
    </submittedName>
</protein>
<evidence type="ECO:0000313" key="2">
    <source>
        <dbReference type="Proteomes" id="UP001064048"/>
    </source>
</evidence>
<keyword evidence="2" id="KW-1185">Reference proteome</keyword>
<reference evidence="1 2" key="1">
    <citation type="journal article" date="2022" name="Genome Biol. Evol.">
        <title>The Spruce Budworm Genome: Reconstructing the Evolutionary History of Antifreeze Proteins.</title>
        <authorList>
            <person name="Beliveau C."/>
            <person name="Gagne P."/>
            <person name="Picq S."/>
            <person name="Vernygora O."/>
            <person name="Keeling C.I."/>
            <person name="Pinkney K."/>
            <person name="Doucet D."/>
            <person name="Wen F."/>
            <person name="Johnston J.S."/>
            <person name="Maaroufi H."/>
            <person name="Boyle B."/>
            <person name="Laroche J."/>
            <person name="Dewar K."/>
            <person name="Juretic N."/>
            <person name="Blackburn G."/>
            <person name="Nisole A."/>
            <person name="Brunet B."/>
            <person name="Brandao M."/>
            <person name="Lumley L."/>
            <person name="Duan J."/>
            <person name="Quan G."/>
            <person name="Lucarotti C.J."/>
            <person name="Roe A.D."/>
            <person name="Sperling F.A.H."/>
            <person name="Levesque R.C."/>
            <person name="Cusson M."/>
        </authorList>
    </citation>
    <scope>NUCLEOTIDE SEQUENCE [LARGE SCALE GENOMIC DNA]</scope>
    <source>
        <strain evidence="1">Glfc:IPQL:Cfum</strain>
    </source>
</reference>